<dbReference type="CDD" id="cd04301">
    <property type="entry name" value="NAT_SF"/>
    <property type="match status" value="1"/>
</dbReference>
<dbReference type="GO" id="GO:0016747">
    <property type="term" value="F:acyltransferase activity, transferring groups other than amino-acyl groups"/>
    <property type="evidence" value="ECO:0007669"/>
    <property type="project" value="InterPro"/>
</dbReference>
<keyword evidence="3" id="KW-1185">Reference proteome</keyword>
<evidence type="ECO:0000259" key="1">
    <source>
        <dbReference type="PROSITE" id="PS51186"/>
    </source>
</evidence>
<comment type="caution">
    <text evidence="2">The sequence shown here is derived from an EMBL/GenBank/DDBJ whole genome shotgun (WGS) entry which is preliminary data.</text>
</comment>
<dbReference type="PANTHER" id="PTHR39173:SF1">
    <property type="entry name" value="ACETYLTRANSFERASE"/>
    <property type="match status" value="1"/>
</dbReference>
<keyword evidence="2" id="KW-0808">Transferase</keyword>
<dbReference type="InterPro" id="IPR016181">
    <property type="entry name" value="Acyl_CoA_acyltransferase"/>
</dbReference>
<dbReference type="EMBL" id="PYOC01000001">
    <property type="protein sequence ID" value="PSV49356.1"/>
    <property type="molecule type" value="Genomic_DNA"/>
</dbReference>
<dbReference type="PROSITE" id="PS51186">
    <property type="entry name" value="GNAT"/>
    <property type="match status" value="1"/>
</dbReference>
<evidence type="ECO:0000313" key="3">
    <source>
        <dbReference type="Proteomes" id="UP000241803"/>
    </source>
</evidence>
<gene>
    <name evidence="2" type="ORF">C9J47_01970</name>
</gene>
<dbReference type="PANTHER" id="PTHR39173">
    <property type="entry name" value="ACETYLTRANSFERASE"/>
    <property type="match status" value="1"/>
</dbReference>
<dbReference type="AlphaFoldDB" id="A0A2T3LDC7"/>
<dbReference type="RefSeq" id="WP_107251996.1">
    <property type="nucleotide sequence ID" value="NZ_PYOC01000001.1"/>
</dbReference>
<dbReference type="SUPFAM" id="SSF55729">
    <property type="entry name" value="Acyl-CoA N-acyltransferases (Nat)"/>
    <property type="match status" value="1"/>
</dbReference>
<dbReference type="InterPro" id="IPR000182">
    <property type="entry name" value="GNAT_dom"/>
</dbReference>
<sequence>MEIVLADIRYLKAFESYVDECVDDGIDGYESALDNYQIYLKKRIAYSEGNELPDGWPPTSTFFCVRGIEILGAIRVRHGINPYIENVIGHIGYETKPSARGKGIAKFMLSWVQDNVLTENAIITCDSTNVISRKVIESCGAIYLNQFYSEKENREVLRYQVGRTQKTSR</sequence>
<evidence type="ECO:0000313" key="2">
    <source>
        <dbReference type="EMBL" id="PSV49356.1"/>
    </source>
</evidence>
<dbReference type="Gene3D" id="3.40.630.30">
    <property type="match status" value="1"/>
</dbReference>
<feature type="domain" description="N-acetyltransferase" evidence="1">
    <location>
        <begin position="1"/>
        <end position="164"/>
    </location>
</feature>
<protein>
    <submittedName>
        <fullName evidence="2">GNAT family N-acetyltransferase</fullName>
    </submittedName>
</protein>
<proteinExistence type="predicted"/>
<reference evidence="2 3" key="1">
    <citation type="submission" date="2018-03" db="EMBL/GenBank/DDBJ databases">
        <title>Whole genome sequencing of Histamine producing bacteria.</title>
        <authorList>
            <person name="Butler K."/>
        </authorList>
    </citation>
    <scope>NUCLEOTIDE SEQUENCE [LARGE SCALE GENOMIC DNA]</scope>
    <source>
        <strain evidence="2 3">ATCC 19614</strain>
    </source>
</reference>
<dbReference type="Pfam" id="PF00583">
    <property type="entry name" value="Acetyltransf_1"/>
    <property type="match status" value="1"/>
</dbReference>
<accession>A0A2T3LDC7</accession>
<organism evidence="2 3">
    <name type="scientific">Photobacterium indicum</name>
    <dbReference type="NCBI Taxonomy" id="81447"/>
    <lineage>
        <taxon>Bacteria</taxon>
        <taxon>Pseudomonadati</taxon>
        <taxon>Pseudomonadota</taxon>
        <taxon>Gammaproteobacteria</taxon>
        <taxon>Vibrionales</taxon>
        <taxon>Vibrionaceae</taxon>
        <taxon>Photobacterium</taxon>
    </lineage>
</organism>
<dbReference type="Proteomes" id="UP000241803">
    <property type="component" value="Unassembled WGS sequence"/>
</dbReference>
<name>A0A2T3LDC7_9GAMM</name>